<evidence type="ECO:0000313" key="1">
    <source>
        <dbReference type="EMBL" id="PKU45361.1"/>
    </source>
</evidence>
<dbReference type="EMBL" id="KZ505763">
    <property type="protein sequence ID" value="PKU45361.1"/>
    <property type="molecule type" value="Genomic_DNA"/>
</dbReference>
<protein>
    <recommendedName>
        <fullName evidence="3">Rna-directed dna polymerase from mobile element jockey-like</fullName>
    </recommendedName>
</protein>
<evidence type="ECO:0008006" key="3">
    <source>
        <dbReference type="Google" id="ProtNLM"/>
    </source>
</evidence>
<keyword evidence="2" id="KW-1185">Reference proteome</keyword>
<sequence length="271" mass="31111">MLDLDLTNKEGLVANVKLKGSLGCRDHEMIEFKILRAARSVRSKPATLDFRIADFDLFRDLPGFSSKSYLAYRMYPKVKQDLGADGCYYVPLAESLPQAYHYSSKVLILGWWLDEANGMRFNRAKCQGLHFGRNNPRQHYRLGEECLKSCPAEKDLGGLVGCWLNMSLQCAQVANKANSILACIRNSVASSSREIIMPLCSALVRPHLECCVQFWAPHYRKHIELLECVQRRATKLVRGLENKPYEERLRELGMFSLEKRRLRGDLIERRL</sequence>
<dbReference type="Proteomes" id="UP000233556">
    <property type="component" value="Unassembled WGS sequence"/>
</dbReference>
<organism evidence="1 2">
    <name type="scientific">Limosa lapponica baueri</name>
    <dbReference type="NCBI Taxonomy" id="1758121"/>
    <lineage>
        <taxon>Eukaryota</taxon>
        <taxon>Metazoa</taxon>
        <taxon>Chordata</taxon>
        <taxon>Craniata</taxon>
        <taxon>Vertebrata</taxon>
        <taxon>Euteleostomi</taxon>
        <taxon>Archelosauria</taxon>
        <taxon>Archosauria</taxon>
        <taxon>Dinosauria</taxon>
        <taxon>Saurischia</taxon>
        <taxon>Theropoda</taxon>
        <taxon>Coelurosauria</taxon>
        <taxon>Aves</taxon>
        <taxon>Neognathae</taxon>
        <taxon>Neoaves</taxon>
        <taxon>Charadriiformes</taxon>
        <taxon>Scolopacidae</taxon>
        <taxon>Limosa</taxon>
    </lineage>
</organism>
<reference evidence="2" key="2">
    <citation type="submission" date="2017-12" db="EMBL/GenBank/DDBJ databases">
        <title>Genome sequence of the Bar-tailed Godwit (Limosa lapponica baueri).</title>
        <authorList>
            <person name="Lima N.C.B."/>
            <person name="Parody-Merino A.M."/>
            <person name="Battley P.F."/>
            <person name="Fidler A.E."/>
            <person name="Prosdocimi F."/>
        </authorList>
    </citation>
    <scope>NUCLEOTIDE SEQUENCE [LARGE SCALE GENOMIC DNA]</scope>
</reference>
<accession>A0A2I0UH45</accession>
<dbReference type="AlphaFoldDB" id="A0A2I0UH45"/>
<name>A0A2I0UH45_LIMLA</name>
<reference evidence="2" key="1">
    <citation type="submission" date="2017-11" db="EMBL/GenBank/DDBJ databases">
        <authorList>
            <person name="Lima N.C."/>
            <person name="Parody-Merino A.M."/>
            <person name="Battley P.F."/>
            <person name="Fidler A.E."/>
            <person name="Prosdocimi F."/>
        </authorList>
    </citation>
    <scope>NUCLEOTIDE SEQUENCE [LARGE SCALE GENOMIC DNA]</scope>
</reference>
<evidence type="ECO:0000313" key="2">
    <source>
        <dbReference type="Proteomes" id="UP000233556"/>
    </source>
</evidence>
<dbReference type="PANTHER" id="PTHR33332">
    <property type="entry name" value="REVERSE TRANSCRIPTASE DOMAIN-CONTAINING PROTEIN"/>
    <property type="match status" value="1"/>
</dbReference>
<dbReference type="OrthoDB" id="419189at2759"/>
<gene>
    <name evidence="1" type="ORF">llap_4305</name>
</gene>
<proteinExistence type="predicted"/>